<comment type="caution">
    <text evidence="4">The sequence shown here is derived from an EMBL/GenBank/DDBJ whole genome shotgun (WGS) entry which is preliminary data.</text>
</comment>
<dbReference type="PANTHER" id="PTHR30204:SF89">
    <property type="entry name" value="HTH MERR-TYPE DOMAIN-CONTAINING PROTEIN"/>
    <property type="match status" value="1"/>
</dbReference>
<dbReference type="EMBL" id="RBWV01000010">
    <property type="protein sequence ID" value="RKS77888.1"/>
    <property type="molecule type" value="Genomic_DNA"/>
</dbReference>
<dbReference type="PANTHER" id="PTHR30204">
    <property type="entry name" value="REDOX-CYCLING DRUG-SENSING TRANSCRIPTIONAL ACTIVATOR SOXR"/>
    <property type="match status" value="1"/>
</dbReference>
<keyword evidence="5" id="KW-1185">Reference proteome</keyword>
<organism evidence="4 5">
    <name type="scientific">Motilibacter peucedani</name>
    <dbReference type="NCBI Taxonomy" id="598650"/>
    <lineage>
        <taxon>Bacteria</taxon>
        <taxon>Bacillati</taxon>
        <taxon>Actinomycetota</taxon>
        <taxon>Actinomycetes</taxon>
        <taxon>Motilibacterales</taxon>
        <taxon>Motilibacteraceae</taxon>
        <taxon>Motilibacter</taxon>
    </lineage>
</organism>
<evidence type="ECO:0000256" key="2">
    <source>
        <dbReference type="SAM" id="MobiDB-lite"/>
    </source>
</evidence>
<evidence type="ECO:0000256" key="1">
    <source>
        <dbReference type="ARBA" id="ARBA00023125"/>
    </source>
</evidence>
<feature type="region of interest" description="Disordered" evidence="2">
    <location>
        <begin position="1"/>
        <end position="21"/>
    </location>
</feature>
<evidence type="ECO:0000313" key="5">
    <source>
        <dbReference type="Proteomes" id="UP000281955"/>
    </source>
</evidence>
<dbReference type="InterPro" id="IPR047057">
    <property type="entry name" value="MerR_fam"/>
</dbReference>
<dbReference type="SUPFAM" id="SSF46955">
    <property type="entry name" value="Putative DNA-binding domain"/>
    <property type="match status" value="1"/>
</dbReference>
<reference evidence="4 5" key="1">
    <citation type="submission" date="2018-10" db="EMBL/GenBank/DDBJ databases">
        <title>Genomic Encyclopedia of Archaeal and Bacterial Type Strains, Phase II (KMG-II): from individual species to whole genera.</title>
        <authorList>
            <person name="Goeker M."/>
        </authorList>
    </citation>
    <scope>NUCLEOTIDE SEQUENCE [LARGE SCALE GENOMIC DNA]</scope>
    <source>
        <strain evidence="4 5">RP-AC37</strain>
    </source>
</reference>
<name>A0A420XSM8_9ACTN</name>
<dbReference type="GO" id="GO:0003700">
    <property type="term" value="F:DNA-binding transcription factor activity"/>
    <property type="evidence" value="ECO:0007669"/>
    <property type="project" value="InterPro"/>
</dbReference>
<gene>
    <name evidence="4" type="ORF">CLV35_1591</name>
</gene>
<accession>A0A420XSM8</accession>
<keyword evidence="1" id="KW-0238">DNA-binding</keyword>
<dbReference type="GO" id="GO:0003677">
    <property type="term" value="F:DNA binding"/>
    <property type="evidence" value="ECO:0007669"/>
    <property type="project" value="UniProtKB-KW"/>
</dbReference>
<dbReference type="InterPro" id="IPR009061">
    <property type="entry name" value="DNA-bd_dom_put_sf"/>
</dbReference>
<proteinExistence type="predicted"/>
<protein>
    <submittedName>
        <fullName evidence="4">MerR-like DNA binding protein</fullName>
    </submittedName>
</protein>
<dbReference type="SMART" id="SM00422">
    <property type="entry name" value="HTH_MERR"/>
    <property type="match status" value="1"/>
</dbReference>
<dbReference type="AlphaFoldDB" id="A0A420XSM8"/>
<evidence type="ECO:0000313" key="4">
    <source>
        <dbReference type="EMBL" id="RKS77888.1"/>
    </source>
</evidence>
<dbReference type="CDD" id="cd00592">
    <property type="entry name" value="HTH_MerR-like"/>
    <property type="match status" value="1"/>
</dbReference>
<dbReference type="Gene3D" id="1.10.1660.10">
    <property type="match status" value="1"/>
</dbReference>
<dbReference type="PROSITE" id="PS50937">
    <property type="entry name" value="HTH_MERR_2"/>
    <property type="match status" value="1"/>
</dbReference>
<dbReference type="Pfam" id="PF13411">
    <property type="entry name" value="MerR_1"/>
    <property type="match status" value="1"/>
</dbReference>
<dbReference type="InterPro" id="IPR000551">
    <property type="entry name" value="MerR-type_HTH_dom"/>
</dbReference>
<feature type="domain" description="HTH merR-type" evidence="3">
    <location>
        <begin position="36"/>
        <end position="94"/>
    </location>
</feature>
<dbReference type="Proteomes" id="UP000281955">
    <property type="component" value="Unassembled WGS sequence"/>
</dbReference>
<sequence>MSALPASRATDPMTRSTGSTRSIGEVLSTLRTEFPDVSISKIRFLEAEGLVEPERTASGYRKFSAADVERLRYVLRAQRDAYLPLRVIKEHLEAIDRGLEPPALSAAAPRVPQASLEPADDPDVLAREAFGPDAAATLRLSRRELCEAAGIAEAQLREVESFGLIGEPSATGHYDRDALLVARVVGELARFGVEPRHLRPFRTAAERQAGLVEQASAPLLRQRGADAQARAEEATRELTALTVRLHALLVKAALDRSAGR</sequence>
<dbReference type="InParanoid" id="A0A420XSM8"/>
<evidence type="ECO:0000259" key="3">
    <source>
        <dbReference type="PROSITE" id="PS50937"/>
    </source>
</evidence>